<name>V6IYW6_9BACL</name>
<protein>
    <submittedName>
        <fullName evidence="1">Uncharacterized protein</fullName>
    </submittedName>
</protein>
<dbReference type="Proteomes" id="UP000018296">
    <property type="component" value="Unassembled WGS sequence"/>
</dbReference>
<dbReference type="AlphaFoldDB" id="V6IYW6"/>
<reference evidence="1 2" key="1">
    <citation type="journal article" date="2013" name="Genome Announc.">
        <title>Genome Sequence of Sporolactobacillus laevolacticus DSM442, an Efficient Polymer-Grade D-Lactate Producer from Agricultural Waste Cottonseed as a Nitrogen Source.</title>
        <authorList>
            <person name="Wang H."/>
            <person name="Wang L."/>
            <person name="Ju J."/>
            <person name="Yu B."/>
            <person name="Ma Y."/>
        </authorList>
    </citation>
    <scope>NUCLEOTIDE SEQUENCE [LARGE SCALE GENOMIC DNA]</scope>
    <source>
        <strain evidence="1 2">DSM 442</strain>
    </source>
</reference>
<accession>V6IYW6</accession>
<comment type="caution">
    <text evidence="1">The sequence shown here is derived from an EMBL/GenBank/DDBJ whole genome shotgun (WGS) entry which is preliminary data.</text>
</comment>
<proteinExistence type="predicted"/>
<sequence length="105" mass="12358">MEWKEIKDSKDIENILYLFGGFHDSCLKELYMWTESYVDENLSMRMPTELDTHARILFQRQVHNPSASPIKDGQKHINCPSNEEHLTKVMYSQTIVPNLPYVNEV</sequence>
<dbReference type="RefSeq" id="WP_023509466.1">
    <property type="nucleotide sequence ID" value="NZ_AWTC01000004.1"/>
</dbReference>
<evidence type="ECO:0000313" key="2">
    <source>
        <dbReference type="Proteomes" id="UP000018296"/>
    </source>
</evidence>
<evidence type="ECO:0000313" key="1">
    <source>
        <dbReference type="EMBL" id="EST12652.1"/>
    </source>
</evidence>
<keyword evidence="2" id="KW-1185">Reference proteome</keyword>
<organism evidence="1 2">
    <name type="scientific">Sporolactobacillus laevolacticus DSM 442</name>
    <dbReference type="NCBI Taxonomy" id="1395513"/>
    <lineage>
        <taxon>Bacteria</taxon>
        <taxon>Bacillati</taxon>
        <taxon>Bacillota</taxon>
        <taxon>Bacilli</taxon>
        <taxon>Bacillales</taxon>
        <taxon>Sporolactobacillaceae</taxon>
        <taxon>Sporolactobacillus</taxon>
    </lineage>
</organism>
<dbReference type="EMBL" id="AWTC01000004">
    <property type="protein sequence ID" value="EST12652.1"/>
    <property type="molecule type" value="Genomic_DNA"/>
</dbReference>
<gene>
    <name evidence="1" type="ORF">P343_05850</name>
</gene>
<dbReference type="OrthoDB" id="1494005at2"/>